<evidence type="ECO:0000256" key="2">
    <source>
        <dbReference type="ARBA" id="ARBA00022527"/>
    </source>
</evidence>
<feature type="compositionally biased region" description="Polar residues" evidence="10">
    <location>
        <begin position="275"/>
        <end position="286"/>
    </location>
</feature>
<dbReference type="CDD" id="cd13994">
    <property type="entry name" value="STKc_HAL4_like"/>
    <property type="match status" value="1"/>
</dbReference>
<dbReference type="PROSITE" id="PS50011">
    <property type="entry name" value="PROTEIN_KINASE_DOM"/>
    <property type="match status" value="1"/>
</dbReference>
<evidence type="ECO:0000256" key="6">
    <source>
        <dbReference type="ARBA" id="ARBA00022840"/>
    </source>
</evidence>
<dbReference type="Pfam" id="PF00069">
    <property type="entry name" value="Pkinase"/>
    <property type="match status" value="1"/>
</dbReference>
<keyword evidence="4 9" id="KW-0547">Nucleotide-binding</keyword>
<feature type="compositionally biased region" description="Polar residues" evidence="10">
    <location>
        <begin position="544"/>
        <end position="553"/>
    </location>
</feature>
<dbReference type="OrthoDB" id="6513151at2759"/>
<evidence type="ECO:0000256" key="8">
    <source>
        <dbReference type="ARBA" id="ARBA00048679"/>
    </source>
</evidence>
<evidence type="ECO:0000313" key="13">
    <source>
        <dbReference type="Proteomes" id="UP000824998"/>
    </source>
</evidence>
<comment type="caution">
    <text evidence="12">The sequence shown here is derived from an EMBL/GenBank/DDBJ whole genome shotgun (WGS) entry which is preliminary data.</text>
</comment>
<dbReference type="SMART" id="SM00220">
    <property type="entry name" value="S_TKc"/>
    <property type="match status" value="1"/>
</dbReference>
<organism evidence="12 13">
    <name type="scientific">Amylocarpus encephaloides</name>
    <dbReference type="NCBI Taxonomy" id="45428"/>
    <lineage>
        <taxon>Eukaryota</taxon>
        <taxon>Fungi</taxon>
        <taxon>Dikarya</taxon>
        <taxon>Ascomycota</taxon>
        <taxon>Pezizomycotina</taxon>
        <taxon>Leotiomycetes</taxon>
        <taxon>Helotiales</taxon>
        <taxon>Helotiales incertae sedis</taxon>
        <taxon>Amylocarpus</taxon>
    </lineage>
</organism>
<keyword evidence="13" id="KW-1185">Reference proteome</keyword>
<feature type="region of interest" description="Disordered" evidence="10">
    <location>
        <begin position="268"/>
        <end position="294"/>
    </location>
</feature>
<keyword evidence="6 9" id="KW-0067">ATP-binding</keyword>
<feature type="compositionally biased region" description="Pro residues" evidence="10">
    <location>
        <begin position="661"/>
        <end position="671"/>
    </location>
</feature>
<dbReference type="InterPro" id="IPR017441">
    <property type="entry name" value="Protein_kinase_ATP_BS"/>
</dbReference>
<feature type="region of interest" description="Disordered" evidence="10">
    <location>
        <begin position="1"/>
        <end position="256"/>
    </location>
</feature>
<proteinExistence type="predicted"/>
<dbReference type="AlphaFoldDB" id="A0A9P7YQF2"/>
<feature type="compositionally biased region" description="Polar residues" evidence="10">
    <location>
        <begin position="134"/>
        <end position="160"/>
    </location>
</feature>
<name>A0A9P7YQF2_9HELO</name>
<feature type="binding site" evidence="9">
    <location>
        <position position="340"/>
    </location>
    <ligand>
        <name>ATP</name>
        <dbReference type="ChEBI" id="CHEBI:30616"/>
    </ligand>
</feature>
<feature type="domain" description="Protein kinase" evidence="11">
    <location>
        <begin position="311"/>
        <end position="633"/>
    </location>
</feature>
<dbReference type="PANTHER" id="PTHR24343:SF137">
    <property type="entry name" value="SERINE_THREONINE-PROTEIN KINASE HRK1"/>
    <property type="match status" value="1"/>
</dbReference>
<dbReference type="GO" id="GO:0004674">
    <property type="term" value="F:protein serine/threonine kinase activity"/>
    <property type="evidence" value="ECO:0007669"/>
    <property type="project" value="UniProtKB-KW"/>
</dbReference>
<evidence type="ECO:0000256" key="10">
    <source>
        <dbReference type="SAM" id="MobiDB-lite"/>
    </source>
</evidence>
<evidence type="ECO:0000256" key="5">
    <source>
        <dbReference type="ARBA" id="ARBA00022777"/>
    </source>
</evidence>
<dbReference type="InterPro" id="IPR011009">
    <property type="entry name" value="Kinase-like_dom_sf"/>
</dbReference>
<evidence type="ECO:0000256" key="7">
    <source>
        <dbReference type="ARBA" id="ARBA00047899"/>
    </source>
</evidence>
<reference evidence="12" key="1">
    <citation type="journal article" date="2021" name="IMA Fungus">
        <title>Genomic characterization of three marine fungi, including Emericellopsis atlantica sp. nov. with signatures of a generalist lifestyle and marine biomass degradation.</title>
        <authorList>
            <person name="Hagestad O.C."/>
            <person name="Hou L."/>
            <person name="Andersen J.H."/>
            <person name="Hansen E.H."/>
            <person name="Altermark B."/>
            <person name="Li C."/>
            <person name="Kuhnert E."/>
            <person name="Cox R.J."/>
            <person name="Crous P.W."/>
            <person name="Spatafora J.W."/>
            <person name="Lail K."/>
            <person name="Amirebrahimi M."/>
            <person name="Lipzen A."/>
            <person name="Pangilinan J."/>
            <person name="Andreopoulos W."/>
            <person name="Hayes R.D."/>
            <person name="Ng V."/>
            <person name="Grigoriev I.V."/>
            <person name="Jackson S.A."/>
            <person name="Sutton T.D.S."/>
            <person name="Dobson A.D.W."/>
            <person name="Rama T."/>
        </authorList>
    </citation>
    <scope>NUCLEOTIDE SEQUENCE</scope>
    <source>
        <strain evidence="12">TRa018bII</strain>
    </source>
</reference>
<dbReference type="Proteomes" id="UP000824998">
    <property type="component" value="Unassembled WGS sequence"/>
</dbReference>
<feature type="region of interest" description="Disordered" evidence="10">
    <location>
        <begin position="528"/>
        <end position="587"/>
    </location>
</feature>
<dbReference type="FunFam" id="1.10.510.10:FF:000595">
    <property type="entry name" value="Protein kinase, putative (AFU_orthologue AFUA_5G11840)"/>
    <property type="match status" value="1"/>
</dbReference>
<evidence type="ECO:0000256" key="1">
    <source>
        <dbReference type="ARBA" id="ARBA00012513"/>
    </source>
</evidence>
<comment type="catalytic activity">
    <reaction evidence="8">
        <text>L-seryl-[protein] + ATP = O-phospho-L-seryl-[protein] + ADP + H(+)</text>
        <dbReference type="Rhea" id="RHEA:17989"/>
        <dbReference type="Rhea" id="RHEA-COMP:9863"/>
        <dbReference type="Rhea" id="RHEA-COMP:11604"/>
        <dbReference type="ChEBI" id="CHEBI:15378"/>
        <dbReference type="ChEBI" id="CHEBI:29999"/>
        <dbReference type="ChEBI" id="CHEBI:30616"/>
        <dbReference type="ChEBI" id="CHEBI:83421"/>
        <dbReference type="ChEBI" id="CHEBI:456216"/>
        <dbReference type="EC" id="2.7.11.1"/>
    </reaction>
</comment>
<dbReference type="EMBL" id="MU251380">
    <property type="protein sequence ID" value="KAG9237761.1"/>
    <property type="molecule type" value="Genomic_DNA"/>
</dbReference>
<dbReference type="Gene3D" id="1.10.510.10">
    <property type="entry name" value="Transferase(Phosphotransferase) domain 1"/>
    <property type="match status" value="2"/>
</dbReference>
<dbReference type="PANTHER" id="PTHR24343">
    <property type="entry name" value="SERINE/THREONINE KINASE"/>
    <property type="match status" value="1"/>
</dbReference>
<sequence length="671" mass="72881">MTDVLPLQVASNEEASREASRHNTRNSSGRPSPHQSPGPGSMHSPPITPAATRSRDAMEGATAVKGAPLHKVEDRAAVTPQISPPGTSGASPTTSNVDDSRPASSGQTICQPRSQSESAGAQTGAHRGSAFSIGPTNTSSVPTSREQSPTRTTTGSTYSRPFTPAGDANDPYAAHKRPPQTKNLDTIDQRFKFTALGSKARQSANPSSTSLPRSNRGSDNPNGSDKRHPRFSGKDHLSGVHDESSTTIHQKHGGSMSDLKRFLKIGGHHKVKRTASPTASVTSGTKTPPHHKSAVNQIPFDDNHGLTSRYGKFGKVLGAGAGGSVRLMKRSSDNTLFAVKEFRARHSYESEKEYGKKVTAEFCVGSTLHHGNIIESLDIVREKEKWYEVMEYAPFDLFAIVMTGKMSREEVSCSFLQILSGVTYMHSMGLAHRDLKLDNVVVNEHGIMKIIDFGSASVFRYPFESVLVLATGIVGSDPYLAPEVYDERKYDPRPADIWSLAIIFCCMSLRRFPWKMPRITDNSYKLFASPPTPGTDMKRLSDTPVPSKSTTDLDTPARDAVPDAPASTPKVDAVTKENGFNSAPAEKKPEVIKGPWRLLRLLPRESRHIISRMLEIDPKKRATMDEILLDPWVANTQICQQDPEGKAVIRAPGHAHTLEPPAAPPSQPGGK</sequence>
<keyword evidence="3" id="KW-0808">Transferase</keyword>
<evidence type="ECO:0000256" key="4">
    <source>
        <dbReference type="ARBA" id="ARBA00022741"/>
    </source>
</evidence>
<dbReference type="InterPro" id="IPR008271">
    <property type="entry name" value="Ser/Thr_kinase_AS"/>
</dbReference>
<gene>
    <name evidence="12" type="ORF">BJ875DRAFT_120603</name>
</gene>
<feature type="compositionally biased region" description="Basic and acidic residues" evidence="10">
    <location>
        <begin position="232"/>
        <end position="244"/>
    </location>
</feature>
<feature type="compositionally biased region" description="Polar residues" evidence="10">
    <location>
        <begin position="80"/>
        <end position="121"/>
    </location>
</feature>
<comment type="catalytic activity">
    <reaction evidence="7">
        <text>L-threonyl-[protein] + ATP = O-phospho-L-threonyl-[protein] + ADP + H(+)</text>
        <dbReference type="Rhea" id="RHEA:46608"/>
        <dbReference type="Rhea" id="RHEA-COMP:11060"/>
        <dbReference type="Rhea" id="RHEA-COMP:11605"/>
        <dbReference type="ChEBI" id="CHEBI:15378"/>
        <dbReference type="ChEBI" id="CHEBI:30013"/>
        <dbReference type="ChEBI" id="CHEBI:30616"/>
        <dbReference type="ChEBI" id="CHEBI:61977"/>
        <dbReference type="ChEBI" id="CHEBI:456216"/>
        <dbReference type="EC" id="2.7.11.1"/>
    </reaction>
</comment>
<dbReference type="GO" id="GO:0005829">
    <property type="term" value="C:cytosol"/>
    <property type="evidence" value="ECO:0007669"/>
    <property type="project" value="TreeGrafter"/>
</dbReference>
<feature type="compositionally biased region" description="Polar residues" evidence="10">
    <location>
        <begin position="200"/>
        <end position="223"/>
    </location>
</feature>
<dbReference type="GO" id="GO:0005524">
    <property type="term" value="F:ATP binding"/>
    <property type="evidence" value="ECO:0007669"/>
    <property type="project" value="UniProtKB-UniRule"/>
</dbReference>
<feature type="compositionally biased region" description="Polar residues" evidence="10">
    <location>
        <begin position="25"/>
        <end position="35"/>
    </location>
</feature>
<evidence type="ECO:0000313" key="12">
    <source>
        <dbReference type="EMBL" id="KAG9237761.1"/>
    </source>
</evidence>
<keyword evidence="5 12" id="KW-0418">Kinase</keyword>
<feature type="region of interest" description="Disordered" evidence="10">
    <location>
        <begin position="650"/>
        <end position="671"/>
    </location>
</feature>
<evidence type="ECO:0000256" key="3">
    <source>
        <dbReference type="ARBA" id="ARBA00022679"/>
    </source>
</evidence>
<evidence type="ECO:0000256" key="9">
    <source>
        <dbReference type="PROSITE-ProRule" id="PRU10141"/>
    </source>
</evidence>
<keyword evidence="2" id="KW-0723">Serine/threonine-protein kinase</keyword>
<dbReference type="PROSITE" id="PS00107">
    <property type="entry name" value="PROTEIN_KINASE_ATP"/>
    <property type="match status" value="1"/>
</dbReference>
<accession>A0A9P7YQF2</accession>
<dbReference type="EC" id="2.7.11.1" evidence="1"/>
<dbReference type="PROSITE" id="PS00108">
    <property type="entry name" value="PROTEIN_KINASE_ST"/>
    <property type="match status" value="1"/>
</dbReference>
<protein>
    <recommendedName>
        <fullName evidence="1">non-specific serine/threonine protein kinase</fullName>
        <ecNumber evidence="1">2.7.11.1</ecNumber>
    </recommendedName>
</protein>
<evidence type="ECO:0000259" key="11">
    <source>
        <dbReference type="PROSITE" id="PS50011"/>
    </source>
</evidence>
<dbReference type="InterPro" id="IPR000719">
    <property type="entry name" value="Prot_kinase_dom"/>
</dbReference>
<dbReference type="SUPFAM" id="SSF56112">
    <property type="entry name" value="Protein kinase-like (PK-like)"/>
    <property type="match status" value="1"/>
</dbReference>